<keyword evidence="6" id="KW-0813">Transport</keyword>
<evidence type="ECO:0000313" key="9">
    <source>
        <dbReference type="EMBL" id="KPL71549.1"/>
    </source>
</evidence>
<evidence type="ECO:0000256" key="1">
    <source>
        <dbReference type="ARBA" id="ARBA00004127"/>
    </source>
</evidence>
<gene>
    <name evidence="6" type="primary">nuoN</name>
    <name evidence="9" type="ORF">ADM99_08630</name>
</gene>
<dbReference type="InterPro" id="IPR003918">
    <property type="entry name" value="NADH_UbQ_OxRdtase"/>
</dbReference>
<keyword evidence="2 6" id="KW-1003">Cell membrane</keyword>
<dbReference type="RefSeq" id="WP_062420119.1">
    <property type="nucleotide sequence ID" value="NZ_BBYA01000001.1"/>
</dbReference>
<evidence type="ECO:0000313" key="10">
    <source>
        <dbReference type="Proteomes" id="UP000050430"/>
    </source>
</evidence>
<evidence type="ECO:0000256" key="3">
    <source>
        <dbReference type="ARBA" id="ARBA00022692"/>
    </source>
</evidence>
<protein>
    <recommendedName>
        <fullName evidence="6">NADH-quinone oxidoreductase subunit N</fullName>
        <ecNumber evidence="6">7.1.1.-</ecNumber>
    </recommendedName>
    <alternativeName>
        <fullName evidence="6">NADH dehydrogenase I subunit N</fullName>
    </alternativeName>
    <alternativeName>
        <fullName evidence="6">NDH-1 subunit N</fullName>
    </alternativeName>
</protein>
<evidence type="ECO:0000256" key="6">
    <source>
        <dbReference type="HAMAP-Rule" id="MF_00445"/>
    </source>
</evidence>
<keyword evidence="6" id="KW-0520">NAD</keyword>
<feature type="transmembrane region" description="Helical" evidence="6">
    <location>
        <begin position="133"/>
        <end position="152"/>
    </location>
</feature>
<feature type="transmembrane region" description="Helical" evidence="6">
    <location>
        <begin position="164"/>
        <end position="183"/>
    </location>
</feature>
<dbReference type="AlphaFoldDB" id="A0A0P6X8N7"/>
<dbReference type="GO" id="GO:0042773">
    <property type="term" value="P:ATP synthesis coupled electron transport"/>
    <property type="evidence" value="ECO:0007669"/>
    <property type="project" value="InterPro"/>
</dbReference>
<dbReference type="HAMAP" id="MF_00445">
    <property type="entry name" value="NDH1_NuoN_1"/>
    <property type="match status" value="1"/>
</dbReference>
<evidence type="ECO:0000256" key="2">
    <source>
        <dbReference type="ARBA" id="ARBA00022475"/>
    </source>
</evidence>
<comment type="similarity">
    <text evidence="6">Belongs to the complex I subunit 2 family.</text>
</comment>
<feature type="transmembrane region" description="Helical" evidence="6">
    <location>
        <begin position="12"/>
        <end position="34"/>
    </location>
</feature>
<keyword evidence="6" id="KW-0874">Quinone</keyword>
<name>A0A0P6X8N7_9CHLR</name>
<keyword evidence="10" id="KW-1185">Reference proteome</keyword>
<dbReference type="GO" id="GO:0005886">
    <property type="term" value="C:plasma membrane"/>
    <property type="evidence" value="ECO:0007669"/>
    <property type="project" value="UniProtKB-SubCell"/>
</dbReference>
<feature type="transmembrane region" description="Helical" evidence="6">
    <location>
        <begin position="41"/>
        <end position="60"/>
    </location>
</feature>
<evidence type="ECO:0000256" key="7">
    <source>
        <dbReference type="RuleBase" id="RU000320"/>
    </source>
</evidence>
<dbReference type="OrthoDB" id="9807568at2"/>
<feature type="transmembrane region" description="Helical" evidence="6">
    <location>
        <begin position="276"/>
        <end position="295"/>
    </location>
</feature>
<dbReference type="Proteomes" id="UP000050430">
    <property type="component" value="Unassembled WGS sequence"/>
</dbReference>
<feature type="transmembrane region" description="Helical" evidence="6">
    <location>
        <begin position="332"/>
        <end position="350"/>
    </location>
</feature>
<reference evidence="9 10" key="1">
    <citation type="submission" date="2015-07" db="EMBL/GenBank/DDBJ databases">
        <title>Genome sequence of Leptolinea tardivitalis DSM 16556.</title>
        <authorList>
            <person name="Hemp J."/>
            <person name="Ward L.M."/>
            <person name="Pace L.A."/>
            <person name="Fischer W.W."/>
        </authorList>
    </citation>
    <scope>NUCLEOTIDE SEQUENCE [LARGE SCALE GENOMIC DNA]</scope>
    <source>
        <strain evidence="9 10">YMTK-2</strain>
    </source>
</reference>
<feature type="transmembrane region" description="Helical" evidence="6">
    <location>
        <begin position="203"/>
        <end position="221"/>
    </location>
</feature>
<dbReference type="EC" id="7.1.1.-" evidence="6"/>
<accession>A0A0P6X8N7</accession>
<dbReference type="GO" id="GO:0012505">
    <property type="term" value="C:endomembrane system"/>
    <property type="evidence" value="ECO:0007669"/>
    <property type="project" value="UniProtKB-SubCell"/>
</dbReference>
<evidence type="ECO:0000256" key="5">
    <source>
        <dbReference type="ARBA" id="ARBA00023136"/>
    </source>
</evidence>
<feature type="domain" description="NADH:quinone oxidoreductase/Mrp antiporter transmembrane" evidence="8">
    <location>
        <begin position="127"/>
        <end position="421"/>
    </location>
</feature>
<feature type="transmembrane region" description="Helical" evidence="6">
    <location>
        <begin position="302"/>
        <end position="320"/>
    </location>
</feature>
<comment type="catalytic activity">
    <reaction evidence="6">
        <text>a quinone + NADH + 5 H(+)(in) = a quinol + NAD(+) + 4 H(+)(out)</text>
        <dbReference type="Rhea" id="RHEA:57888"/>
        <dbReference type="ChEBI" id="CHEBI:15378"/>
        <dbReference type="ChEBI" id="CHEBI:24646"/>
        <dbReference type="ChEBI" id="CHEBI:57540"/>
        <dbReference type="ChEBI" id="CHEBI:57945"/>
        <dbReference type="ChEBI" id="CHEBI:132124"/>
    </reaction>
</comment>
<feature type="transmembrane region" description="Helical" evidence="6">
    <location>
        <begin position="406"/>
        <end position="426"/>
    </location>
</feature>
<keyword evidence="6" id="KW-0830">Ubiquinone</keyword>
<dbReference type="PATRIC" id="fig|229920.5.peg.1627"/>
<comment type="subunit">
    <text evidence="6">NDH-1 is composed of 14 different subunits. Subunits NuoA, H, J, K, L, M, N constitute the membrane sector of the complex.</text>
</comment>
<organism evidence="9 10">
    <name type="scientific">Leptolinea tardivitalis</name>
    <dbReference type="NCBI Taxonomy" id="229920"/>
    <lineage>
        <taxon>Bacteria</taxon>
        <taxon>Bacillati</taxon>
        <taxon>Chloroflexota</taxon>
        <taxon>Anaerolineae</taxon>
        <taxon>Anaerolineales</taxon>
        <taxon>Anaerolineaceae</taxon>
        <taxon>Leptolinea</taxon>
    </lineage>
</organism>
<keyword evidence="6" id="KW-1278">Translocase</keyword>
<dbReference type="STRING" id="229920.ADM99_08630"/>
<comment type="function">
    <text evidence="6">NDH-1 shuttles electrons from NADH, via FMN and iron-sulfur (Fe-S) centers, to quinones in the respiratory chain. The immediate electron acceptor for the enzyme in this species is believed to be ubiquinone. Couples the redox reaction to proton translocation (for every two electrons transferred, four hydrogen ions are translocated across the cytoplasmic membrane), and thus conserves the redox energy in a proton gradient.</text>
</comment>
<feature type="transmembrane region" description="Helical" evidence="6">
    <location>
        <begin position="110"/>
        <end position="127"/>
    </location>
</feature>
<keyword evidence="4 6" id="KW-1133">Transmembrane helix</keyword>
<proteinExistence type="inferred from homology"/>
<dbReference type="Pfam" id="PF00361">
    <property type="entry name" value="Proton_antipo_M"/>
    <property type="match status" value="1"/>
</dbReference>
<sequence>MGISSGNITPILSILPEILLLILALVVLGLDLGLKKFSPALIGWVTVVGLIFSAIGGVMISGHQSGGLYIWGGMLRQDAAASVFQVIFITGAALTAFFALEDSKCVSAEFYFLLLISTLGMCLLAASSDLIMIYLSLELASIPLYILAGFHYRETSSVEAGLKYMLYGAVASTIMVFGFTFLYGFSGTTQLYAINAAIQTGQIPPMVTTMAVMLILAGVGYKISAVPFHFWAPDVYEGAPTVVAGFISTASKAAGFAVLLRLALTILPVLSPYSPYLLAAMAVASMLVGNLLAINQKNFKRLLAYSSIAQAGYILVGVAASNNLGAAGVTYYLMAYLVTNLTAFALAQVIGQANSNDDISSLAGLTQRSPVLAFSLLVSLLSLGGIPPFAGFVGKLLVFSAGVQAGMAWLVIVAVLNSVLSLYYYLKVLKIAFLDHPRETPLIKIETNSWRIAFIVCLAGILILGVIILPWYGWSITAASSLALY</sequence>
<feature type="transmembrane region" description="Helical" evidence="6">
    <location>
        <begin position="371"/>
        <end position="394"/>
    </location>
</feature>
<dbReference type="NCBIfam" id="TIGR01770">
    <property type="entry name" value="NDH_I_N"/>
    <property type="match status" value="1"/>
</dbReference>
<dbReference type="InterPro" id="IPR010096">
    <property type="entry name" value="NADH-Q_OxRdtase_suN/2"/>
</dbReference>
<feature type="transmembrane region" description="Helical" evidence="6">
    <location>
        <begin position="80"/>
        <end position="98"/>
    </location>
</feature>
<dbReference type="GO" id="GO:0048038">
    <property type="term" value="F:quinone binding"/>
    <property type="evidence" value="ECO:0007669"/>
    <property type="project" value="UniProtKB-KW"/>
</dbReference>
<dbReference type="GO" id="GO:0008137">
    <property type="term" value="F:NADH dehydrogenase (ubiquinone) activity"/>
    <property type="evidence" value="ECO:0007669"/>
    <property type="project" value="InterPro"/>
</dbReference>
<evidence type="ECO:0000256" key="4">
    <source>
        <dbReference type="ARBA" id="ARBA00022989"/>
    </source>
</evidence>
<comment type="subcellular location">
    <subcellularLocation>
        <location evidence="6">Cell membrane</location>
        <topology evidence="6">Multi-pass membrane protein</topology>
    </subcellularLocation>
    <subcellularLocation>
        <location evidence="1">Endomembrane system</location>
        <topology evidence="1">Multi-pass membrane protein</topology>
    </subcellularLocation>
    <subcellularLocation>
        <location evidence="7">Membrane</location>
        <topology evidence="7">Multi-pass membrane protein</topology>
    </subcellularLocation>
</comment>
<dbReference type="PRINTS" id="PR01437">
    <property type="entry name" value="NUOXDRDTASE4"/>
</dbReference>
<feature type="transmembrane region" description="Helical" evidence="6">
    <location>
        <begin position="242"/>
        <end position="264"/>
    </location>
</feature>
<dbReference type="EMBL" id="LGCK01000010">
    <property type="protein sequence ID" value="KPL71549.1"/>
    <property type="molecule type" value="Genomic_DNA"/>
</dbReference>
<dbReference type="InterPro" id="IPR001750">
    <property type="entry name" value="ND/Mrp_TM"/>
</dbReference>
<comment type="caution">
    <text evidence="9">The sequence shown here is derived from an EMBL/GenBank/DDBJ whole genome shotgun (WGS) entry which is preliminary data.</text>
</comment>
<dbReference type="PANTHER" id="PTHR22773">
    <property type="entry name" value="NADH DEHYDROGENASE"/>
    <property type="match status" value="1"/>
</dbReference>
<feature type="transmembrane region" description="Helical" evidence="6">
    <location>
        <begin position="452"/>
        <end position="474"/>
    </location>
</feature>
<dbReference type="GO" id="GO:0050136">
    <property type="term" value="F:NADH dehydrogenase (quinone) (non-electrogenic) activity"/>
    <property type="evidence" value="ECO:0007669"/>
    <property type="project" value="UniProtKB-UniRule"/>
</dbReference>
<evidence type="ECO:0000259" key="8">
    <source>
        <dbReference type="Pfam" id="PF00361"/>
    </source>
</evidence>
<keyword evidence="3 6" id="KW-0812">Transmembrane</keyword>
<keyword evidence="5 6" id="KW-0472">Membrane</keyword>